<gene>
    <name evidence="6" type="ORF">OOZ53_24495</name>
</gene>
<comment type="caution">
    <text evidence="6">The sequence shown here is derived from an EMBL/GenBank/DDBJ whole genome shotgun (WGS) entry which is preliminary data.</text>
</comment>
<dbReference type="InterPro" id="IPR032875">
    <property type="entry name" value="Succ_CoA_lig_flav_dom"/>
</dbReference>
<keyword evidence="2 6" id="KW-0436">Ligase</keyword>
<evidence type="ECO:0000256" key="4">
    <source>
        <dbReference type="ARBA" id="ARBA00022840"/>
    </source>
</evidence>
<dbReference type="Gene3D" id="3.40.50.261">
    <property type="entry name" value="Succinyl-CoA synthetase domains"/>
    <property type="match status" value="2"/>
</dbReference>
<keyword evidence="4" id="KW-0067">ATP-binding</keyword>
<dbReference type="Pfam" id="PF13607">
    <property type="entry name" value="Succ_CoA_lig"/>
    <property type="match status" value="1"/>
</dbReference>
<evidence type="ECO:0000313" key="7">
    <source>
        <dbReference type="Proteomes" id="UP001148313"/>
    </source>
</evidence>
<dbReference type="Proteomes" id="UP001148313">
    <property type="component" value="Unassembled WGS sequence"/>
</dbReference>
<protein>
    <submittedName>
        <fullName evidence="6">Acetate--CoA ligase family protein</fullName>
    </submittedName>
</protein>
<reference evidence="6" key="1">
    <citation type="submission" date="2022-11" db="EMBL/GenBank/DDBJ databases">
        <title>Hoeflea poritis sp. nov., isolated from scleractinian coral Porites lutea.</title>
        <authorList>
            <person name="Zhang G."/>
            <person name="Wei Q."/>
            <person name="Cai L."/>
        </authorList>
    </citation>
    <scope>NUCLEOTIDE SEQUENCE</scope>
    <source>
        <strain evidence="6">E7-10</strain>
    </source>
</reference>
<dbReference type="GO" id="GO:0016874">
    <property type="term" value="F:ligase activity"/>
    <property type="evidence" value="ECO:0007669"/>
    <property type="project" value="UniProtKB-KW"/>
</dbReference>
<dbReference type="Gene3D" id="3.30.1490.20">
    <property type="entry name" value="ATP-grasp fold, A domain"/>
    <property type="match status" value="1"/>
</dbReference>
<dbReference type="InterPro" id="IPR003781">
    <property type="entry name" value="CoA-bd"/>
</dbReference>
<dbReference type="InterPro" id="IPR013815">
    <property type="entry name" value="ATP_grasp_subdomain_1"/>
</dbReference>
<dbReference type="InterPro" id="IPR051538">
    <property type="entry name" value="Acyl-CoA_Synth/Transferase"/>
</dbReference>
<evidence type="ECO:0000256" key="1">
    <source>
        <dbReference type="ARBA" id="ARBA00022532"/>
    </source>
</evidence>
<evidence type="ECO:0000256" key="3">
    <source>
        <dbReference type="ARBA" id="ARBA00022741"/>
    </source>
</evidence>
<dbReference type="SUPFAM" id="SSF56059">
    <property type="entry name" value="Glutathione synthetase ATP-binding domain-like"/>
    <property type="match status" value="1"/>
</dbReference>
<dbReference type="EMBL" id="JAPJZH010000024">
    <property type="protein sequence ID" value="MDA4848540.1"/>
    <property type="molecule type" value="Genomic_DNA"/>
</dbReference>
<accession>A0ABT4VV06</accession>
<dbReference type="Pfam" id="PF13380">
    <property type="entry name" value="CoA_binding_2"/>
    <property type="match status" value="1"/>
</dbReference>
<evidence type="ECO:0000256" key="2">
    <source>
        <dbReference type="ARBA" id="ARBA00022598"/>
    </source>
</evidence>
<dbReference type="PANTHER" id="PTHR43334">
    <property type="entry name" value="ACETATE--COA LIGASE [ADP-FORMING]"/>
    <property type="match status" value="1"/>
</dbReference>
<feature type="domain" description="CoA-binding" evidence="5">
    <location>
        <begin position="7"/>
        <end position="106"/>
    </location>
</feature>
<dbReference type="InterPro" id="IPR036291">
    <property type="entry name" value="NAD(P)-bd_dom_sf"/>
</dbReference>
<keyword evidence="3" id="KW-0547">Nucleotide-binding</keyword>
<dbReference type="PANTHER" id="PTHR43334:SF1">
    <property type="entry name" value="3-HYDROXYPROPIONATE--COA LIGASE [ADP-FORMING]"/>
    <property type="match status" value="1"/>
</dbReference>
<dbReference type="Pfam" id="PF19045">
    <property type="entry name" value="Ligase_CoA_2"/>
    <property type="match status" value="1"/>
</dbReference>
<dbReference type="SUPFAM" id="SSF52210">
    <property type="entry name" value="Succinyl-CoA synthetase domains"/>
    <property type="match status" value="2"/>
</dbReference>
<evidence type="ECO:0000259" key="5">
    <source>
        <dbReference type="SMART" id="SM00881"/>
    </source>
</evidence>
<dbReference type="InterPro" id="IPR043938">
    <property type="entry name" value="Ligase_CoA_dom"/>
</dbReference>
<dbReference type="Gene3D" id="3.30.470.20">
    <property type="entry name" value="ATP-grasp fold, B domain"/>
    <property type="match status" value="1"/>
</dbReference>
<dbReference type="Pfam" id="PF13549">
    <property type="entry name" value="ATP-grasp_5"/>
    <property type="match status" value="1"/>
</dbReference>
<dbReference type="SUPFAM" id="SSF51735">
    <property type="entry name" value="NAD(P)-binding Rossmann-fold domains"/>
    <property type="match status" value="1"/>
</dbReference>
<dbReference type="RefSeq" id="WP_271092410.1">
    <property type="nucleotide sequence ID" value="NZ_JAPJZH010000024.1"/>
</dbReference>
<dbReference type="InterPro" id="IPR016102">
    <property type="entry name" value="Succinyl-CoA_synth-like"/>
</dbReference>
<dbReference type="Gene3D" id="3.40.50.720">
    <property type="entry name" value="NAD(P)-binding Rossmann-like Domain"/>
    <property type="match status" value="1"/>
</dbReference>
<dbReference type="SMART" id="SM00881">
    <property type="entry name" value="CoA_binding"/>
    <property type="match status" value="1"/>
</dbReference>
<organism evidence="6 7">
    <name type="scientific">Hoeflea poritis</name>
    <dbReference type="NCBI Taxonomy" id="2993659"/>
    <lineage>
        <taxon>Bacteria</taxon>
        <taxon>Pseudomonadati</taxon>
        <taxon>Pseudomonadota</taxon>
        <taxon>Alphaproteobacteria</taxon>
        <taxon>Hyphomicrobiales</taxon>
        <taxon>Rhizobiaceae</taxon>
        <taxon>Hoeflea</taxon>
    </lineage>
</organism>
<name>A0ABT4VV06_9HYPH</name>
<keyword evidence="7" id="KW-1185">Reference proteome</keyword>
<evidence type="ECO:0000313" key="6">
    <source>
        <dbReference type="EMBL" id="MDA4848540.1"/>
    </source>
</evidence>
<keyword evidence="1" id="KW-0816">Tricarboxylic acid cycle</keyword>
<proteinExistence type="predicted"/>
<sequence>MQNLDTYLWPKSVALIGASPEENNAKAGIRGRLTSVLLQHGYDGEIFLISRSNHEISGRKTYRSILEVPSDVDLAIIATPAQYVVDEVRNCATVGVKSILVVSSGFAESKEDGAAERQKAIERICRLNRINLAGPNCQGFVNTLNGLFATFAKPYDKPNYAIVPASGRSGRVAIISQSGGIGNGYFVHTRLKEMAASYILTTGNEAGVNLSELIEYVLDRGETSAILVLMEDIKDPQTFIRAADKALKMGVPIIVSKIGKSEAGQRAAESHTAALAGGYSGTQAVFRKYGIIEADDIGEMADIANGFCHFGNCLPAGNRVAILTGSGGGGGLMADAASGAGLVVPELDVETRRSLDRVIPDYGTSQNPVDATAQGLRLVRYSGLIERVMPSSEIDAVLFVASTRDTLTFELDAERLTEISAELQKPVLVWTYTVPFPHIQEMYGEVGLPLFTDLRNCTRTMREMADYHAFRTSYLSCPVEPSLPGCDKTSAASLLVGMSGALPEFQSRPILASYNICEAADLLVDSPESAAEAQASLDVPIALKVQSPSILHKSDAGALKLNIKGPGAAAKAYSDIVANAKKYDPDAKIAGVLVQPMMPDGVEMILGISRDETFGPMLMVGLGGIFVEILNDVAFAPVPLSRNEARRMLRRLKGFPLLSGARGTTHADLDALVEMMVRLAKLADDFRDHIAEIDLNPVIVHPMGEGVSVADAMLVVDGSFGMSKQDQHRTTHSAA</sequence>